<dbReference type="SUPFAM" id="SSF101327">
    <property type="entry name" value="YgfB-like"/>
    <property type="match status" value="1"/>
</dbReference>
<dbReference type="eggNOG" id="COG3318">
    <property type="taxonomic scope" value="Bacteria"/>
</dbReference>
<protein>
    <recommendedName>
        <fullName evidence="3">YecA family protein</fullName>
    </recommendedName>
</protein>
<dbReference type="Pfam" id="PF02810">
    <property type="entry name" value="SEC-C"/>
    <property type="match status" value="1"/>
</dbReference>
<dbReference type="Gene3D" id="3.10.450.50">
    <property type="match status" value="1"/>
</dbReference>
<dbReference type="Proteomes" id="UP000029385">
    <property type="component" value="Unassembled WGS sequence"/>
</dbReference>
<gene>
    <name evidence="1" type="ORF">N789_08090</name>
</gene>
<dbReference type="InterPro" id="IPR004027">
    <property type="entry name" value="SEC_C_motif"/>
</dbReference>
<proteinExistence type="predicted"/>
<evidence type="ECO:0000313" key="1">
    <source>
        <dbReference type="EMBL" id="KFN43898.1"/>
    </source>
</evidence>
<organism evidence="1 2">
    <name type="scientific">Arenimonas oryziterrae DSM 21050 = YC6267</name>
    <dbReference type="NCBI Taxonomy" id="1121015"/>
    <lineage>
        <taxon>Bacteria</taxon>
        <taxon>Pseudomonadati</taxon>
        <taxon>Pseudomonadota</taxon>
        <taxon>Gammaproteobacteria</taxon>
        <taxon>Lysobacterales</taxon>
        <taxon>Lysobacteraceae</taxon>
        <taxon>Arenimonas</taxon>
    </lineage>
</organism>
<dbReference type="InterPro" id="IPR011978">
    <property type="entry name" value="YgfB-like"/>
</dbReference>
<dbReference type="RefSeq" id="WP_022969683.1">
    <property type="nucleotide sequence ID" value="NZ_ATVD01000003.1"/>
</dbReference>
<reference evidence="1 2" key="1">
    <citation type="submission" date="2013-09" db="EMBL/GenBank/DDBJ databases">
        <title>Genome sequencing of Arenimonas oryziterrae.</title>
        <authorList>
            <person name="Chen F."/>
            <person name="Wang G."/>
        </authorList>
    </citation>
    <scope>NUCLEOTIDE SEQUENCE [LARGE SCALE GENOMIC DNA]</scope>
    <source>
        <strain evidence="1 2">YC6267</strain>
    </source>
</reference>
<dbReference type="STRING" id="1121015.GCA_000420545_02069"/>
<dbReference type="OrthoDB" id="570299at2"/>
<evidence type="ECO:0008006" key="3">
    <source>
        <dbReference type="Google" id="ProtNLM"/>
    </source>
</evidence>
<dbReference type="EMBL" id="AVCI01000004">
    <property type="protein sequence ID" value="KFN43898.1"/>
    <property type="molecule type" value="Genomic_DNA"/>
</dbReference>
<keyword evidence="2" id="KW-1185">Reference proteome</keyword>
<comment type="caution">
    <text evidence="1">The sequence shown here is derived from an EMBL/GenBank/DDBJ whole genome shotgun (WGS) entry which is preliminary data.</text>
</comment>
<accession>A0A091AUH8</accession>
<dbReference type="Pfam" id="PF03695">
    <property type="entry name" value="UPF0149"/>
    <property type="match status" value="1"/>
</dbReference>
<evidence type="ECO:0000313" key="2">
    <source>
        <dbReference type="Proteomes" id="UP000029385"/>
    </source>
</evidence>
<dbReference type="NCBIfam" id="TIGR02292">
    <property type="entry name" value="ygfB_yecA"/>
    <property type="match status" value="1"/>
</dbReference>
<dbReference type="InterPro" id="IPR036255">
    <property type="entry name" value="YgfB-like_sf"/>
</dbReference>
<sequence length="236" mass="26206">MTAPAYLSDAQIDRLGDLLDQRAVPFQGFNLEALDGYLSALAVSPGQDIPASEWQPAVWGPKPPRWESPAEATEIETLLLGHWNACVARARQGEDLPEHLSPLLWLPEDPEGDQPDDLDIGRDWAFGFFRGVELRGDAWDAWLDKADWIDEIFALLEQLATGEVVPENAADPVGKVSYRERLEIVASLPGMLADLHEFRIAELTPREPVRKSDTPDRNALCPCGSGKKYKKCHGQN</sequence>
<dbReference type="AlphaFoldDB" id="A0A091AUH8"/>
<name>A0A091AUH8_9GAMM</name>
<dbReference type="PATRIC" id="fig|1121015.4.peg.1110"/>
<dbReference type="SUPFAM" id="SSF103642">
    <property type="entry name" value="Sec-C motif"/>
    <property type="match status" value="1"/>
</dbReference>